<evidence type="ECO:0000256" key="1">
    <source>
        <dbReference type="ARBA" id="ARBA00022481"/>
    </source>
</evidence>
<dbReference type="InterPro" id="IPR004090">
    <property type="entry name" value="Chemotax_Me-accpt_rcpt"/>
</dbReference>
<protein>
    <submittedName>
        <fullName evidence="7">Methyl-accepting chemotaxis protein</fullName>
    </submittedName>
</protein>
<organism evidence="7 8">
    <name type="scientific">Piscinibacter gummiphilus</name>
    <dbReference type="NCBI Taxonomy" id="946333"/>
    <lineage>
        <taxon>Bacteria</taxon>
        <taxon>Pseudomonadati</taxon>
        <taxon>Pseudomonadota</taxon>
        <taxon>Betaproteobacteria</taxon>
        <taxon>Burkholderiales</taxon>
        <taxon>Sphaerotilaceae</taxon>
        <taxon>Piscinibacter</taxon>
    </lineage>
</organism>
<dbReference type="EMBL" id="CP136338">
    <property type="protein sequence ID" value="WOB11362.1"/>
    <property type="molecule type" value="Genomic_DNA"/>
</dbReference>
<dbReference type="Pfam" id="PF00015">
    <property type="entry name" value="MCPsignal"/>
    <property type="match status" value="1"/>
</dbReference>
<dbReference type="PRINTS" id="PR00260">
    <property type="entry name" value="CHEMTRNSDUCR"/>
</dbReference>
<geneLocation type="plasmid" evidence="7 8">
    <name>unnamed2</name>
</geneLocation>
<dbReference type="PROSITE" id="PS50111">
    <property type="entry name" value="CHEMOTAXIS_TRANSDUC_2"/>
    <property type="match status" value="1"/>
</dbReference>
<dbReference type="Pfam" id="PF00672">
    <property type="entry name" value="HAMP"/>
    <property type="match status" value="1"/>
</dbReference>
<evidence type="ECO:0000256" key="2">
    <source>
        <dbReference type="ARBA" id="ARBA00029447"/>
    </source>
</evidence>
<gene>
    <name evidence="7" type="ORF">RXV79_27620</name>
</gene>
<evidence type="ECO:0000313" key="8">
    <source>
        <dbReference type="Proteomes" id="UP001303946"/>
    </source>
</evidence>
<evidence type="ECO:0000256" key="4">
    <source>
        <dbReference type="SAM" id="Phobius"/>
    </source>
</evidence>
<dbReference type="RefSeq" id="WP_316704650.1">
    <property type="nucleotide sequence ID" value="NZ_CP136338.1"/>
</dbReference>
<feature type="domain" description="HAMP" evidence="6">
    <location>
        <begin position="236"/>
        <end position="289"/>
    </location>
</feature>
<evidence type="ECO:0000256" key="3">
    <source>
        <dbReference type="PROSITE-ProRule" id="PRU00284"/>
    </source>
</evidence>
<evidence type="ECO:0000313" key="7">
    <source>
        <dbReference type="EMBL" id="WOB11362.1"/>
    </source>
</evidence>
<proteinExistence type="inferred from homology"/>
<keyword evidence="4" id="KW-1133">Transmembrane helix</keyword>
<dbReference type="InterPro" id="IPR024478">
    <property type="entry name" value="HlyB_4HB_MCP"/>
</dbReference>
<dbReference type="PANTHER" id="PTHR43531:SF14">
    <property type="entry name" value="METHYL-ACCEPTING CHEMOTAXIS PROTEIN I-RELATED"/>
    <property type="match status" value="1"/>
</dbReference>
<dbReference type="PROSITE" id="PS50885">
    <property type="entry name" value="HAMP"/>
    <property type="match status" value="1"/>
</dbReference>
<comment type="similarity">
    <text evidence="2">Belongs to the methyl-accepting chemotaxis (MCP) protein family.</text>
</comment>
<dbReference type="Gene3D" id="1.10.287.950">
    <property type="entry name" value="Methyl-accepting chemotaxis protein"/>
    <property type="match status" value="1"/>
</dbReference>
<sequence length="542" mass="57833">MGFADMANVHVAGWRFQMKFISLIRRFSIRSRMMLTVTATILSLVCVGGVGLVAQSVAQSANHEFIGHDLAAMKLIAQLRTAMVQMRNHEKDMIIHYERPADVAKARAQWAKSLELAEQTARKLRDVLKTDSDRAKVDESIAHLAKFKQAFGPVAKQLEDQGFDSARSAWQFMTRAQGSYEAAQQKILAIAEDIDVAATAGGENLDITANRVKSVLVAAVALALGLIVPLTLLNMKTICEPIRAAEQLAGAIAQGDLTGDAETTVGRDEVAQLEGALWRMRSGLRDMVMQIRDSTETISVASQEISSGSMDLSHRTEKAAANLQETAGSMEQLTATVSESASSASEADRIAKTAAGIAQKGGAVMADVVATMESINDSSKHIAEIVSVIDGIAFQTNILALNAAVEAARAGSEGRGFAVVANEVRNLAQRSAGAAKQIKELVNTSVQRIENGSKHVGEAGTTMQEIVRSVQGVTTIIASITDAALRQRDGLIQVNTAVGHLDRMTQQNAALVEQSAAASESLKEQAVNLAQAIGTFKLEHHT</sequence>
<dbReference type="InterPro" id="IPR003660">
    <property type="entry name" value="HAMP_dom"/>
</dbReference>
<keyword evidence="1" id="KW-0488">Methylation</keyword>
<dbReference type="PANTHER" id="PTHR43531">
    <property type="entry name" value="PROTEIN ICFG"/>
    <property type="match status" value="1"/>
</dbReference>
<feature type="transmembrane region" description="Helical" evidence="4">
    <location>
        <begin position="215"/>
        <end position="233"/>
    </location>
</feature>
<dbReference type="InterPro" id="IPR004089">
    <property type="entry name" value="MCPsignal_dom"/>
</dbReference>
<name>A0ABZ0D286_9BURK</name>
<keyword evidence="3" id="KW-0807">Transducer</keyword>
<feature type="domain" description="Methyl-accepting transducer" evidence="5">
    <location>
        <begin position="294"/>
        <end position="523"/>
    </location>
</feature>
<dbReference type="Proteomes" id="UP001303946">
    <property type="component" value="Plasmid unnamed2"/>
</dbReference>
<keyword evidence="4" id="KW-0812">Transmembrane</keyword>
<evidence type="ECO:0000259" key="5">
    <source>
        <dbReference type="PROSITE" id="PS50111"/>
    </source>
</evidence>
<reference evidence="7 8" key="1">
    <citation type="submission" date="2023-10" db="EMBL/GenBank/DDBJ databases">
        <title>Bacteria for the degradation of biodegradable plastic PBAT(Polybutylene adipate terephthalate).</title>
        <authorList>
            <person name="Weon H.-Y."/>
            <person name="Yeon J."/>
        </authorList>
    </citation>
    <scope>NUCLEOTIDE SEQUENCE [LARGE SCALE GENOMIC DNA]</scope>
    <source>
        <strain evidence="7 8">SBD 7-3</strain>
        <plasmid evidence="7 8">unnamed2</plasmid>
    </source>
</reference>
<evidence type="ECO:0000259" key="6">
    <source>
        <dbReference type="PROSITE" id="PS50885"/>
    </source>
</evidence>
<accession>A0ABZ0D286</accession>
<dbReference type="Pfam" id="PF12729">
    <property type="entry name" value="4HB_MCP_1"/>
    <property type="match status" value="1"/>
</dbReference>
<dbReference type="CDD" id="cd11386">
    <property type="entry name" value="MCP_signal"/>
    <property type="match status" value="1"/>
</dbReference>
<keyword evidence="4" id="KW-0472">Membrane</keyword>
<keyword evidence="7" id="KW-0614">Plasmid</keyword>
<dbReference type="InterPro" id="IPR051310">
    <property type="entry name" value="MCP_chemotaxis"/>
</dbReference>
<dbReference type="SMART" id="SM00283">
    <property type="entry name" value="MA"/>
    <property type="match status" value="1"/>
</dbReference>
<dbReference type="SMART" id="SM00304">
    <property type="entry name" value="HAMP"/>
    <property type="match status" value="1"/>
</dbReference>
<dbReference type="SUPFAM" id="SSF58104">
    <property type="entry name" value="Methyl-accepting chemotaxis protein (MCP) signaling domain"/>
    <property type="match status" value="1"/>
</dbReference>
<keyword evidence="8" id="KW-1185">Reference proteome</keyword>